<dbReference type="Gene3D" id="1.10.1020.10">
    <property type="entry name" value="Adenine-specific Methyltransferase, Domain 2"/>
    <property type="match status" value="1"/>
</dbReference>
<comment type="similarity">
    <text evidence="1">Belongs to the N(4)/N(6)-methyltransferase family.</text>
</comment>
<dbReference type="GO" id="GO:0043565">
    <property type="term" value="F:sequence-specific DNA binding"/>
    <property type="evidence" value="ECO:0007669"/>
    <property type="project" value="TreeGrafter"/>
</dbReference>
<evidence type="ECO:0000256" key="3">
    <source>
        <dbReference type="ARBA" id="ARBA00022603"/>
    </source>
</evidence>
<accession>A0A6C0JFR5</accession>
<name>A0A6C0JFR5_9ZZZZ</name>
<dbReference type="AlphaFoldDB" id="A0A6C0JFR5"/>
<dbReference type="GO" id="GO:0032259">
    <property type="term" value="P:methylation"/>
    <property type="evidence" value="ECO:0007669"/>
    <property type="project" value="UniProtKB-KW"/>
</dbReference>
<evidence type="ECO:0000256" key="1">
    <source>
        <dbReference type="ARBA" id="ARBA00006594"/>
    </source>
</evidence>
<dbReference type="NCBIfam" id="TIGR00571">
    <property type="entry name" value="dam"/>
    <property type="match status" value="1"/>
</dbReference>
<dbReference type="InterPro" id="IPR012327">
    <property type="entry name" value="MeTrfase_D12"/>
</dbReference>
<dbReference type="GO" id="GO:1904047">
    <property type="term" value="F:S-adenosyl-L-methionine binding"/>
    <property type="evidence" value="ECO:0007669"/>
    <property type="project" value="TreeGrafter"/>
</dbReference>
<dbReference type="InterPro" id="IPR012263">
    <property type="entry name" value="M_m6A_EcoRV"/>
</dbReference>
<dbReference type="PANTHER" id="PTHR30481:SF3">
    <property type="entry name" value="DNA ADENINE METHYLASE"/>
    <property type="match status" value="1"/>
</dbReference>
<keyword evidence="4" id="KW-0808">Transferase</keyword>
<evidence type="ECO:0000256" key="2">
    <source>
        <dbReference type="ARBA" id="ARBA00011900"/>
    </source>
</evidence>
<dbReference type="PRINTS" id="PR00505">
    <property type="entry name" value="D12N6MTFRASE"/>
</dbReference>
<reference evidence="7" key="1">
    <citation type="journal article" date="2020" name="Nature">
        <title>Giant virus diversity and host interactions through global metagenomics.</title>
        <authorList>
            <person name="Schulz F."/>
            <person name="Roux S."/>
            <person name="Paez-Espino D."/>
            <person name="Jungbluth S."/>
            <person name="Walsh D.A."/>
            <person name="Denef V.J."/>
            <person name="McMahon K.D."/>
            <person name="Konstantinidis K.T."/>
            <person name="Eloe-Fadrosh E.A."/>
            <person name="Kyrpides N.C."/>
            <person name="Woyke T."/>
        </authorList>
    </citation>
    <scope>NUCLEOTIDE SEQUENCE</scope>
    <source>
        <strain evidence="7">GVMAG-M-3300026093-6</strain>
    </source>
</reference>
<evidence type="ECO:0000256" key="4">
    <source>
        <dbReference type="ARBA" id="ARBA00022679"/>
    </source>
</evidence>
<dbReference type="PANTHER" id="PTHR30481">
    <property type="entry name" value="DNA ADENINE METHYLASE"/>
    <property type="match status" value="1"/>
</dbReference>
<dbReference type="EMBL" id="MN740374">
    <property type="protein sequence ID" value="QHU03307.1"/>
    <property type="molecule type" value="Genomic_DNA"/>
</dbReference>
<protein>
    <recommendedName>
        <fullName evidence="2">site-specific DNA-methyltransferase (adenine-specific)</fullName>
        <ecNumber evidence="2">2.1.1.72</ecNumber>
    </recommendedName>
</protein>
<comment type="catalytic activity">
    <reaction evidence="6">
        <text>a 2'-deoxyadenosine in DNA + S-adenosyl-L-methionine = an N(6)-methyl-2'-deoxyadenosine in DNA + S-adenosyl-L-homocysteine + H(+)</text>
        <dbReference type="Rhea" id="RHEA:15197"/>
        <dbReference type="Rhea" id="RHEA-COMP:12418"/>
        <dbReference type="Rhea" id="RHEA-COMP:12419"/>
        <dbReference type="ChEBI" id="CHEBI:15378"/>
        <dbReference type="ChEBI" id="CHEBI:57856"/>
        <dbReference type="ChEBI" id="CHEBI:59789"/>
        <dbReference type="ChEBI" id="CHEBI:90615"/>
        <dbReference type="ChEBI" id="CHEBI:90616"/>
        <dbReference type="EC" id="2.1.1.72"/>
    </reaction>
</comment>
<dbReference type="GO" id="GO:0006298">
    <property type="term" value="P:mismatch repair"/>
    <property type="evidence" value="ECO:0007669"/>
    <property type="project" value="TreeGrafter"/>
</dbReference>
<sequence length="315" mass="37129">MEKKEINIDKIKPFIKWVGGKGQTIEKIFENFPNTISDYYEPFVGGGAILIELLKRLFKKQILLEGSIYINDVNNDLINVYKMIKNNVKYLLIELDKIEKNYTKAPSINYPKRHIFSIDLNEPIENVITKGKQYLYFYYRTKYNNINITNEEKAILFIFLNKAGFRGLYRVGKNGFNVPFGNYDKIQFYEKNNLLALNLLFNKYNVIFSSCDYNEIFINSFKSNTFVYLDPPYYPVKNSSFVNYEKNGFNTNEHLKLLELCKHLDTKKVKFLQSNSFCEFNKNSYSQFNIETIVSKRRINSINPKQIDSELLISN</sequence>
<dbReference type="GO" id="GO:0009307">
    <property type="term" value="P:DNA restriction-modification system"/>
    <property type="evidence" value="ECO:0007669"/>
    <property type="project" value="InterPro"/>
</dbReference>
<dbReference type="EC" id="2.1.1.72" evidence="2"/>
<organism evidence="7">
    <name type="scientific">viral metagenome</name>
    <dbReference type="NCBI Taxonomy" id="1070528"/>
    <lineage>
        <taxon>unclassified sequences</taxon>
        <taxon>metagenomes</taxon>
        <taxon>organismal metagenomes</taxon>
    </lineage>
</organism>
<evidence type="ECO:0000256" key="6">
    <source>
        <dbReference type="ARBA" id="ARBA00047942"/>
    </source>
</evidence>
<dbReference type="PIRSF" id="PIRSF000398">
    <property type="entry name" value="M_m6A_EcoRV"/>
    <property type="match status" value="1"/>
</dbReference>
<evidence type="ECO:0000256" key="5">
    <source>
        <dbReference type="ARBA" id="ARBA00022691"/>
    </source>
</evidence>
<dbReference type="Pfam" id="PF02086">
    <property type="entry name" value="MethyltransfD12"/>
    <property type="match status" value="1"/>
</dbReference>
<keyword evidence="5" id="KW-0949">S-adenosyl-L-methionine</keyword>
<keyword evidence="3" id="KW-0489">Methyltransferase</keyword>
<evidence type="ECO:0000313" key="7">
    <source>
        <dbReference type="EMBL" id="QHU03307.1"/>
    </source>
</evidence>
<proteinExistence type="inferred from homology"/>
<dbReference type="GO" id="GO:0009007">
    <property type="term" value="F:site-specific DNA-methyltransferase (adenine-specific) activity"/>
    <property type="evidence" value="ECO:0007669"/>
    <property type="project" value="UniProtKB-EC"/>
</dbReference>
<dbReference type="InterPro" id="IPR023095">
    <property type="entry name" value="Ade_MeTrfase_dom_2"/>
</dbReference>
<dbReference type="InterPro" id="IPR029063">
    <property type="entry name" value="SAM-dependent_MTases_sf"/>
</dbReference>
<dbReference type="Gene3D" id="3.40.50.150">
    <property type="entry name" value="Vaccinia Virus protein VP39"/>
    <property type="match status" value="1"/>
</dbReference>
<dbReference type="SUPFAM" id="SSF53335">
    <property type="entry name" value="S-adenosyl-L-methionine-dependent methyltransferases"/>
    <property type="match status" value="1"/>
</dbReference>